<comment type="caution">
    <text evidence="1">The sequence shown here is derived from an EMBL/GenBank/DDBJ whole genome shotgun (WGS) entry which is preliminary data.</text>
</comment>
<name>A0ACB9MBX5_9MYRT</name>
<protein>
    <submittedName>
        <fullName evidence="1">Uncharacterized protein</fullName>
    </submittedName>
</protein>
<evidence type="ECO:0000313" key="1">
    <source>
        <dbReference type="EMBL" id="KAI4321518.1"/>
    </source>
</evidence>
<organism evidence="1 2">
    <name type="scientific">Melastoma candidum</name>
    <dbReference type="NCBI Taxonomy" id="119954"/>
    <lineage>
        <taxon>Eukaryota</taxon>
        <taxon>Viridiplantae</taxon>
        <taxon>Streptophyta</taxon>
        <taxon>Embryophyta</taxon>
        <taxon>Tracheophyta</taxon>
        <taxon>Spermatophyta</taxon>
        <taxon>Magnoliopsida</taxon>
        <taxon>eudicotyledons</taxon>
        <taxon>Gunneridae</taxon>
        <taxon>Pentapetalae</taxon>
        <taxon>rosids</taxon>
        <taxon>malvids</taxon>
        <taxon>Myrtales</taxon>
        <taxon>Melastomataceae</taxon>
        <taxon>Melastomatoideae</taxon>
        <taxon>Melastomateae</taxon>
        <taxon>Melastoma</taxon>
    </lineage>
</organism>
<gene>
    <name evidence="1" type="ORF">MLD38_034888</name>
</gene>
<dbReference type="EMBL" id="CM042889">
    <property type="protein sequence ID" value="KAI4321518.1"/>
    <property type="molecule type" value="Genomic_DNA"/>
</dbReference>
<proteinExistence type="predicted"/>
<keyword evidence="2" id="KW-1185">Reference proteome</keyword>
<evidence type="ECO:0000313" key="2">
    <source>
        <dbReference type="Proteomes" id="UP001057402"/>
    </source>
</evidence>
<reference evidence="2" key="1">
    <citation type="journal article" date="2023" name="Front. Plant Sci.">
        <title>Chromosomal-level genome assembly of Melastoma candidum provides insights into trichome evolution.</title>
        <authorList>
            <person name="Zhong Y."/>
            <person name="Wu W."/>
            <person name="Sun C."/>
            <person name="Zou P."/>
            <person name="Liu Y."/>
            <person name="Dai S."/>
            <person name="Zhou R."/>
        </authorList>
    </citation>
    <scope>NUCLEOTIDE SEQUENCE [LARGE SCALE GENOMIC DNA]</scope>
</reference>
<dbReference type="Proteomes" id="UP001057402">
    <property type="component" value="Chromosome 10"/>
</dbReference>
<sequence>MADEVIPPLQNGDPSGDGAPIKPDVETVSEKDVSLTENPMKEAVGSGQEASHIATAETSKIVGSPKKSTQEGEARGLVDTAAPFESVKEAVSKFGGIVDWKAHKLQTVKRQKIVEQGLEKVREEIPRNKKKSEIAEEEKVRVLKELEGTKRLIEELKLNLERAQKEEHQAKQDSELASLRVEEMEQGIDDESSVAAKSQLEVARARHAAAVAELKLVKDEMDKLRKEYDALAKERDLAVKKSEEAVMALKEVEKTVEELTLEMIAAKESLESAQAAHVEAEEHRIGIAMAKEQDSLTWEKELKRAEEELSELESQVKTAKDLKSNLNSALALLTELKGELTTYMESKHKPEESSAAEGKVEESEKSACDNLQVATESARKELEDVKLDIEKATAKVDYLKVAAASLQSELEKEISSLTATKQREGIASVTVSSLEANLRSIQSEIELAQAKEKEAKDRLTELPKQLQQAAEEADDSKSLAQLAREQLQKAEEEAEQVRAAASTVESRLLAARKEIEAAKASENLALAAIKALQESGSMESMGEAVSSSYVTLSIEEYYDLSKHAHEAEEQANIRVADAFSQIEIAKQSEQRNLSKLEQLTKEISKRKEALEDAKEKAEEAKEGKLGAEDELRKWRAEHERRRKASESSQTRGHPDWSQAKSYEESRAPETNVRTSFSAPSNYSTLRNPYVHESYSENESSTDVKVMKKKKGKLLFPRIFTFLAKRRASRSFKSR</sequence>
<accession>A0ACB9MBX5</accession>